<dbReference type="PANTHER" id="PTHR23310:SF62">
    <property type="entry name" value="ACYL-COA BINDING PROTEIN 1, ISOFORM A"/>
    <property type="match status" value="1"/>
</dbReference>
<evidence type="ECO:0000259" key="2">
    <source>
        <dbReference type="PROSITE" id="PS51228"/>
    </source>
</evidence>
<evidence type="ECO:0000313" key="4">
    <source>
        <dbReference type="Proteomes" id="UP001501410"/>
    </source>
</evidence>
<keyword evidence="1" id="KW-0446">Lipid-binding</keyword>
<reference evidence="4" key="1">
    <citation type="journal article" date="2019" name="Int. J. Syst. Evol. Microbiol.">
        <title>The Global Catalogue of Microorganisms (GCM) 10K type strain sequencing project: providing services to taxonomists for standard genome sequencing and annotation.</title>
        <authorList>
            <consortium name="The Broad Institute Genomics Platform"/>
            <consortium name="The Broad Institute Genome Sequencing Center for Infectious Disease"/>
            <person name="Wu L."/>
            <person name="Ma J."/>
        </authorList>
    </citation>
    <scope>NUCLEOTIDE SEQUENCE [LARGE SCALE GENOMIC DNA]</scope>
    <source>
        <strain evidence="4">JCM 31921</strain>
    </source>
</reference>
<proteinExistence type="predicted"/>
<dbReference type="PANTHER" id="PTHR23310">
    <property type="entry name" value="ACYL-COA-BINDING PROTEIN, ACBP"/>
    <property type="match status" value="1"/>
</dbReference>
<evidence type="ECO:0000313" key="3">
    <source>
        <dbReference type="EMBL" id="GAA4450064.1"/>
    </source>
</evidence>
<gene>
    <name evidence="3" type="ORF">GCM10023092_05350</name>
</gene>
<dbReference type="RefSeq" id="WP_344822416.1">
    <property type="nucleotide sequence ID" value="NZ_BAABEZ010000002.1"/>
</dbReference>
<accession>A0ABP8MIL3</accession>
<dbReference type="Proteomes" id="UP001501410">
    <property type="component" value="Unassembled WGS sequence"/>
</dbReference>
<dbReference type="PRINTS" id="PR00689">
    <property type="entry name" value="ACOABINDINGP"/>
</dbReference>
<dbReference type="InterPro" id="IPR000582">
    <property type="entry name" value="Acyl-CoA-binding_protein"/>
</dbReference>
<organism evidence="3 4">
    <name type="scientific">Rurimicrobium arvi</name>
    <dbReference type="NCBI Taxonomy" id="2049916"/>
    <lineage>
        <taxon>Bacteria</taxon>
        <taxon>Pseudomonadati</taxon>
        <taxon>Bacteroidota</taxon>
        <taxon>Chitinophagia</taxon>
        <taxon>Chitinophagales</taxon>
        <taxon>Chitinophagaceae</taxon>
        <taxon>Rurimicrobium</taxon>
    </lineage>
</organism>
<evidence type="ECO:0000256" key="1">
    <source>
        <dbReference type="ARBA" id="ARBA00023121"/>
    </source>
</evidence>
<dbReference type="SUPFAM" id="SSF47027">
    <property type="entry name" value="Acyl-CoA binding protein"/>
    <property type="match status" value="1"/>
</dbReference>
<dbReference type="Gene3D" id="1.20.80.10">
    <property type="match status" value="1"/>
</dbReference>
<dbReference type="PROSITE" id="PS51228">
    <property type="entry name" value="ACB_2"/>
    <property type="match status" value="1"/>
</dbReference>
<protein>
    <submittedName>
        <fullName evidence="3">Acyl-CoA-binding protein</fullName>
    </submittedName>
</protein>
<feature type="domain" description="ACB" evidence="2">
    <location>
        <begin position="3"/>
        <end position="89"/>
    </location>
</feature>
<dbReference type="Pfam" id="PF00887">
    <property type="entry name" value="ACBP"/>
    <property type="match status" value="1"/>
</dbReference>
<name>A0ABP8MIL3_9BACT</name>
<keyword evidence="4" id="KW-1185">Reference proteome</keyword>
<sequence>MELKEAFEQAVTESKALPRKPDNEQLLELYALYKQATEGNVNEQTPKPQLFDFIGKAKYDAWSAKKGLSSDDAMSAYIALVAQLQQILS</sequence>
<dbReference type="EMBL" id="BAABEZ010000002">
    <property type="protein sequence ID" value="GAA4450064.1"/>
    <property type="molecule type" value="Genomic_DNA"/>
</dbReference>
<dbReference type="InterPro" id="IPR014352">
    <property type="entry name" value="FERM/acyl-CoA-bd_prot_sf"/>
</dbReference>
<dbReference type="InterPro" id="IPR035984">
    <property type="entry name" value="Acyl-CoA-binding_sf"/>
</dbReference>
<comment type="caution">
    <text evidence="3">The sequence shown here is derived from an EMBL/GenBank/DDBJ whole genome shotgun (WGS) entry which is preliminary data.</text>
</comment>